<keyword evidence="1" id="KW-0732">Signal</keyword>
<feature type="signal peptide" evidence="1">
    <location>
        <begin position="1"/>
        <end position="22"/>
    </location>
</feature>
<sequence>MKKHYLLSSLLLTIFAVGCSSSQPEAIEQTMTPEEIAAQDAEYEAEMEAAENDTLGEG</sequence>
<evidence type="ECO:0008006" key="4">
    <source>
        <dbReference type="Google" id="ProtNLM"/>
    </source>
</evidence>
<dbReference type="EMBL" id="JASZZN010000032">
    <property type="protein sequence ID" value="MDM4019176.1"/>
    <property type="molecule type" value="Genomic_DNA"/>
</dbReference>
<dbReference type="RefSeq" id="WP_160149639.1">
    <property type="nucleotide sequence ID" value="NZ_CP141221.1"/>
</dbReference>
<evidence type="ECO:0000256" key="1">
    <source>
        <dbReference type="SAM" id="SignalP"/>
    </source>
</evidence>
<dbReference type="Proteomes" id="UP001239462">
    <property type="component" value="Unassembled WGS sequence"/>
</dbReference>
<evidence type="ECO:0000313" key="2">
    <source>
        <dbReference type="EMBL" id="MDM4019176.1"/>
    </source>
</evidence>
<name>A0ABT7PRS5_9BACT</name>
<evidence type="ECO:0000313" key="3">
    <source>
        <dbReference type="Proteomes" id="UP001239462"/>
    </source>
</evidence>
<comment type="caution">
    <text evidence="2">The sequence shown here is derived from an EMBL/GenBank/DDBJ whole genome shotgun (WGS) entry which is preliminary data.</text>
</comment>
<gene>
    <name evidence="2" type="ORF">QTN89_27220</name>
</gene>
<feature type="chain" id="PRO_5045133495" description="Secreted protein" evidence="1">
    <location>
        <begin position="23"/>
        <end position="58"/>
    </location>
</feature>
<keyword evidence="3" id="KW-1185">Reference proteome</keyword>
<reference evidence="2 3" key="1">
    <citation type="submission" date="2023-06" db="EMBL/GenBank/DDBJ databases">
        <title>Roseiconus lacunae JC819 isolated from Gulf of Mannar region, Tamil Nadu.</title>
        <authorList>
            <person name="Pk S."/>
            <person name="Ch S."/>
            <person name="Ch V.R."/>
        </authorList>
    </citation>
    <scope>NUCLEOTIDE SEQUENCE [LARGE SCALE GENOMIC DNA]</scope>
    <source>
        <strain evidence="2 3">JC819</strain>
    </source>
</reference>
<proteinExistence type="predicted"/>
<organism evidence="2 3">
    <name type="scientific">Roseiconus lacunae</name>
    <dbReference type="NCBI Taxonomy" id="2605694"/>
    <lineage>
        <taxon>Bacteria</taxon>
        <taxon>Pseudomonadati</taxon>
        <taxon>Planctomycetota</taxon>
        <taxon>Planctomycetia</taxon>
        <taxon>Pirellulales</taxon>
        <taxon>Pirellulaceae</taxon>
        <taxon>Roseiconus</taxon>
    </lineage>
</organism>
<dbReference type="PROSITE" id="PS51257">
    <property type="entry name" value="PROKAR_LIPOPROTEIN"/>
    <property type="match status" value="1"/>
</dbReference>
<accession>A0ABT7PRS5</accession>
<protein>
    <recommendedName>
        <fullName evidence="4">Secreted protein</fullName>
    </recommendedName>
</protein>